<dbReference type="InterPro" id="IPR036179">
    <property type="entry name" value="Ig-like_dom_sf"/>
</dbReference>
<organism evidence="3 4">
    <name type="scientific">Orchesella dallaii</name>
    <dbReference type="NCBI Taxonomy" id="48710"/>
    <lineage>
        <taxon>Eukaryota</taxon>
        <taxon>Metazoa</taxon>
        <taxon>Ecdysozoa</taxon>
        <taxon>Arthropoda</taxon>
        <taxon>Hexapoda</taxon>
        <taxon>Collembola</taxon>
        <taxon>Entomobryomorpha</taxon>
        <taxon>Entomobryoidea</taxon>
        <taxon>Orchesellidae</taxon>
        <taxon>Orchesellinae</taxon>
        <taxon>Orchesella</taxon>
    </lineage>
</organism>
<comment type="caution">
    <text evidence="3">The sequence shown here is derived from an EMBL/GenBank/DDBJ whole genome shotgun (WGS) entry which is preliminary data.</text>
</comment>
<sequence length="640" mass="71337">MKIILLVYYFSSVFSSVVNSQNITSLPCPQQDPLKIPFVTVLDSNVLQDEGSNTTSIPSNNPNATSPLPRAVISSLVLVCIGHYPIEWNFDKFPINEKWNASYIRVAKNIRDPSSFSFESRLVFINVSTNAFLEYKPTCQQVSNPACNRCTVLINFSPISNAINFVFDTTPRQIEDVSLLEKCNTTISLSFDSNLQLFYCHRKTTNDHAPPGSSSNATISNALHVGSRTCSNPTECGSSQDLNLCQQVNPSPTEKCLNGTNACSVFQMKSDMEVPTVITCLSSQVSKDGEDEIGAYLHFFHSTKETSRIQYPEIYFKWDEADTDDLLYIETSRIRIISQESFDISCTSSYYFFAKGSHLTIKDLSNPLHIEVDLRTMNNVSILETVEVIEDAEGQEGDDGNKSLLPVKRSIIGRGLTLPSAGDYEINCYAPVWNSFHWISKSILISVTESILPSFVNGNLTVNLKFHPLLNISCIANARPAPKLSWIFENDLFGMSTIELDGSDEMVTWSFLTLPKSTEVSRHVIKCKAENLVGFVEKVFVIERDDESNGLHIKIAMAIMLIGFIINLIVLYFCWKHLFSEKDATIPKFFRMLRKGKKGNGEKANCKNRDGRVDANNGCCCVDDVALPSSSNSIKSSPPC</sequence>
<evidence type="ECO:0008006" key="5">
    <source>
        <dbReference type="Google" id="ProtNLM"/>
    </source>
</evidence>
<keyword evidence="1" id="KW-1133">Transmembrane helix</keyword>
<protein>
    <recommendedName>
        <fullName evidence="5">Ig-like domain-containing protein</fullName>
    </recommendedName>
</protein>
<feature type="transmembrane region" description="Helical" evidence="1">
    <location>
        <begin position="555"/>
        <end position="575"/>
    </location>
</feature>
<reference evidence="3 4" key="1">
    <citation type="submission" date="2024-08" db="EMBL/GenBank/DDBJ databases">
        <authorList>
            <person name="Cucini C."/>
            <person name="Frati F."/>
        </authorList>
    </citation>
    <scope>NUCLEOTIDE SEQUENCE [LARGE SCALE GENOMIC DNA]</scope>
</reference>
<gene>
    <name evidence="3" type="ORF">ODALV1_LOCUS8274</name>
</gene>
<dbReference type="EMBL" id="CAXLJM020000025">
    <property type="protein sequence ID" value="CAL8092603.1"/>
    <property type="molecule type" value="Genomic_DNA"/>
</dbReference>
<feature type="signal peptide" evidence="2">
    <location>
        <begin position="1"/>
        <end position="20"/>
    </location>
</feature>
<dbReference type="InterPro" id="IPR013783">
    <property type="entry name" value="Ig-like_fold"/>
</dbReference>
<proteinExistence type="predicted"/>
<name>A0ABP1Q7M6_9HEXA</name>
<evidence type="ECO:0000256" key="2">
    <source>
        <dbReference type="SAM" id="SignalP"/>
    </source>
</evidence>
<evidence type="ECO:0000313" key="4">
    <source>
        <dbReference type="Proteomes" id="UP001642540"/>
    </source>
</evidence>
<dbReference type="Gene3D" id="2.60.40.10">
    <property type="entry name" value="Immunoglobulins"/>
    <property type="match status" value="1"/>
</dbReference>
<evidence type="ECO:0000313" key="3">
    <source>
        <dbReference type="EMBL" id="CAL8092603.1"/>
    </source>
</evidence>
<feature type="chain" id="PRO_5045116299" description="Ig-like domain-containing protein" evidence="2">
    <location>
        <begin position="21"/>
        <end position="640"/>
    </location>
</feature>
<keyword evidence="2" id="KW-0732">Signal</keyword>
<keyword evidence="1" id="KW-0472">Membrane</keyword>
<accession>A0ABP1Q7M6</accession>
<evidence type="ECO:0000256" key="1">
    <source>
        <dbReference type="SAM" id="Phobius"/>
    </source>
</evidence>
<keyword evidence="1" id="KW-0812">Transmembrane</keyword>
<dbReference type="SUPFAM" id="SSF48726">
    <property type="entry name" value="Immunoglobulin"/>
    <property type="match status" value="1"/>
</dbReference>
<keyword evidence="4" id="KW-1185">Reference proteome</keyword>
<dbReference type="Proteomes" id="UP001642540">
    <property type="component" value="Unassembled WGS sequence"/>
</dbReference>